<sequence>MKKLFTAIVLMGVSILANAQKSEDIKAIKGQCGCFDIKFSYAETFAPDKNYQFHDRYVTGGREWVFVDEESKDKLVLMHLLVINDTMVIKHWREDWQYENTDLLAFDKGMTWKATQLPKNQVKGQWTQSVFEVNDMPRYEGTASWIHKDGKHLWANITDAPLPRREYTKRSDYQVLRRNNRIHVTPAGYLHEQDNDKVMRDASGDKLLAQEKGLNDYQKIDDAKCKQAIDFWAKNKEYWVDVRAVWGQLIAQNKGLSLKAKSEDGKMLWKELDDLVEGFKKIEVKSAAQRQTEIRSLINKYLINSELYSFKN</sequence>
<dbReference type="Proteomes" id="UP000524404">
    <property type="component" value="Unassembled WGS sequence"/>
</dbReference>
<dbReference type="RefSeq" id="WP_184134062.1">
    <property type="nucleotide sequence ID" value="NZ_JACHKT010000014.1"/>
</dbReference>
<gene>
    <name evidence="2" type="ORF">HNP25_002198</name>
</gene>
<feature type="chain" id="PRO_5032904237" evidence="1">
    <location>
        <begin position="20"/>
        <end position="312"/>
    </location>
</feature>
<protein>
    <submittedName>
        <fullName evidence="2">Uncharacterized protein</fullName>
    </submittedName>
</protein>
<dbReference type="InterPro" id="IPR046715">
    <property type="entry name" value="DUF6607"/>
</dbReference>
<dbReference type="AlphaFoldDB" id="A0A841ETC8"/>
<keyword evidence="1" id="KW-0732">Signal</keyword>
<dbReference type="Pfam" id="PF20311">
    <property type="entry name" value="DUF6607"/>
    <property type="match status" value="1"/>
</dbReference>
<accession>A0A841ETC8</accession>
<comment type="caution">
    <text evidence="2">The sequence shown here is derived from an EMBL/GenBank/DDBJ whole genome shotgun (WGS) entry which is preliminary data.</text>
</comment>
<evidence type="ECO:0000313" key="3">
    <source>
        <dbReference type="Proteomes" id="UP000524404"/>
    </source>
</evidence>
<evidence type="ECO:0000256" key="1">
    <source>
        <dbReference type="SAM" id="SignalP"/>
    </source>
</evidence>
<dbReference type="EMBL" id="JACHKT010000014">
    <property type="protein sequence ID" value="MBB6003540.1"/>
    <property type="molecule type" value="Genomic_DNA"/>
</dbReference>
<reference evidence="2 3" key="1">
    <citation type="submission" date="2020-08" db="EMBL/GenBank/DDBJ databases">
        <title>Functional genomics of gut bacteria from endangered species of beetles.</title>
        <authorList>
            <person name="Carlos-Shanley C."/>
        </authorList>
    </citation>
    <scope>NUCLEOTIDE SEQUENCE [LARGE SCALE GENOMIC DNA]</scope>
    <source>
        <strain evidence="2 3">S00070</strain>
    </source>
</reference>
<organism evidence="2 3">
    <name type="scientific">Arcicella rosea</name>
    <dbReference type="NCBI Taxonomy" id="502909"/>
    <lineage>
        <taxon>Bacteria</taxon>
        <taxon>Pseudomonadati</taxon>
        <taxon>Bacteroidota</taxon>
        <taxon>Cytophagia</taxon>
        <taxon>Cytophagales</taxon>
        <taxon>Flectobacillaceae</taxon>
        <taxon>Arcicella</taxon>
    </lineage>
</organism>
<feature type="signal peptide" evidence="1">
    <location>
        <begin position="1"/>
        <end position="19"/>
    </location>
</feature>
<proteinExistence type="predicted"/>
<evidence type="ECO:0000313" key="2">
    <source>
        <dbReference type="EMBL" id="MBB6003540.1"/>
    </source>
</evidence>
<name>A0A841ETC8_9BACT</name>
<keyword evidence="3" id="KW-1185">Reference proteome</keyword>